<keyword evidence="2" id="KW-1185">Reference proteome</keyword>
<dbReference type="InterPro" id="IPR010634">
    <property type="entry name" value="DUF1223"/>
</dbReference>
<dbReference type="EMBL" id="JBEAFC010000003">
    <property type="protein sequence ID" value="KAL1563669.1"/>
    <property type="molecule type" value="Genomic_DNA"/>
</dbReference>
<dbReference type="PANTHER" id="PTHR36057:SF1">
    <property type="entry name" value="LIPOPROTEIN LIPID ATTACHMENT SITE-LIKE PROTEIN, PUTATIVE (DUF1223)-RELATED"/>
    <property type="match status" value="1"/>
</dbReference>
<organism evidence="1 2">
    <name type="scientific">Salvia divinorum</name>
    <name type="common">Maria pastora</name>
    <name type="synonym">Diviner's sage</name>
    <dbReference type="NCBI Taxonomy" id="28513"/>
    <lineage>
        <taxon>Eukaryota</taxon>
        <taxon>Viridiplantae</taxon>
        <taxon>Streptophyta</taxon>
        <taxon>Embryophyta</taxon>
        <taxon>Tracheophyta</taxon>
        <taxon>Spermatophyta</taxon>
        <taxon>Magnoliopsida</taxon>
        <taxon>eudicotyledons</taxon>
        <taxon>Gunneridae</taxon>
        <taxon>Pentapetalae</taxon>
        <taxon>asterids</taxon>
        <taxon>lamiids</taxon>
        <taxon>Lamiales</taxon>
        <taxon>Lamiaceae</taxon>
        <taxon>Nepetoideae</taxon>
        <taxon>Mentheae</taxon>
        <taxon>Salviinae</taxon>
        <taxon>Salvia</taxon>
        <taxon>Salvia subgen. Calosphace</taxon>
    </lineage>
</organism>
<name>A0ABD1I6X6_SALDI</name>
<dbReference type="AlphaFoldDB" id="A0ABD1I6X6"/>
<proteinExistence type="predicted"/>
<evidence type="ECO:0000313" key="1">
    <source>
        <dbReference type="EMBL" id="KAL1563669.1"/>
    </source>
</evidence>
<dbReference type="InterPro" id="IPR036249">
    <property type="entry name" value="Thioredoxin-like_sf"/>
</dbReference>
<reference evidence="1 2" key="1">
    <citation type="submission" date="2024-06" db="EMBL/GenBank/DDBJ databases">
        <title>A chromosome level genome sequence of Diviner's sage (Salvia divinorum).</title>
        <authorList>
            <person name="Ford S.A."/>
            <person name="Ro D.-K."/>
            <person name="Ness R.W."/>
            <person name="Phillips M.A."/>
        </authorList>
    </citation>
    <scope>NUCLEOTIDE SEQUENCE [LARGE SCALE GENOMIC DNA]</scope>
    <source>
        <strain evidence="1">SAF-2024a</strain>
        <tissue evidence="1">Leaf</tissue>
    </source>
</reference>
<sequence>MAPRLLSCFRRRSDLRENEKAVTVDLTTEEQRRGGPVLVELFSSQGCESSPEADLLFSRLGRGDLAVEAPLILLAYHVDIWDYTGWKDPFGSSQWTVRQKAYVESLHLDTMFTPQIVVQGHSQCIANDEEAMLSCIASAPRFPAPTFQASFEKPTPESLKVTLTGALRSKVDHEGVNVMVALYESGMVTDCSRGVNKGRVLANDYIVRRLDKLCSVKDISARKTLTGTLSFSLWEGFNAAKCGLALFVEAPSHRILGSQSFKLPEKL</sequence>
<dbReference type="Proteomes" id="UP001567538">
    <property type="component" value="Unassembled WGS sequence"/>
</dbReference>
<dbReference type="Pfam" id="PF06764">
    <property type="entry name" value="DUF1223"/>
    <property type="match status" value="1"/>
</dbReference>
<dbReference type="SUPFAM" id="SSF52833">
    <property type="entry name" value="Thioredoxin-like"/>
    <property type="match status" value="1"/>
</dbReference>
<accession>A0ABD1I6X6</accession>
<dbReference type="PANTHER" id="PTHR36057">
    <property type="match status" value="1"/>
</dbReference>
<evidence type="ECO:0000313" key="2">
    <source>
        <dbReference type="Proteomes" id="UP001567538"/>
    </source>
</evidence>
<comment type="caution">
    <text evidence="1">The sequence shown here is derived from an EMBL/GenBank/DDBJ whole genome shotgun (WGS) entry which is preliminary data.</text>
</comment>
<gene>
    <name evidence="1" type="ORF">AAHA92_06107</name>
</gene>
<protein>
    <submittedName>
        <fullName evidence="1">Uncharacterized protein</fullName>
    </submittedName>
</protein>